<evidence type="ECO:0000259" key="1">
    <source>
        <dbReference type="Pfam" id="PF02796"/>
    </source>
</evidence>
<proteinExistence type="predicted"/>
<protein>
    <recommendedName>
        <fullName evidence="1">Resolvase HTH domain-containing protein</fullName>
    </recommendedName>
</protein>
<dbReference type="InterPro" id="IPR006120">
    <property type="entry name" value="Resolvase_HTH_dom"/>
</dbReference>
<name>A0ABP9ZEY5_9FUNG</name>
<dbReference type="EMBL" id="BAABUK010000047">
    <property type="protein sequence ID" value="GAA5817678.1"/>
    <property type="molecule type" value="Genomic_DNA"/>
</dbReference>
<accession>A0ABP9ZEY5</accession>
<gene>
    <name evidence="2" type="ORF">MFLAVUS_011229</name>
</gene>
<dbReference type="Proteomes" id="UP001473302">
    <property type="component" value="Unassembled WGS sequence"/>
</dbReference>
<dbReference type="Gene3D" id="1.10.10.10">
    <property type="entry name" value="Winged helix-like DNA-binding domain superfamily/Winged helix DNA-binding domain"/>
    <property type="match status" value="1"/>
</dbReference>
<evidence type="ECO:0000313" key="2">
    <source>
        <dbReference type="EMBL" id="GAA5817678.1"/>
    </source>
</evidence>
<dbReference type="Pfam" id="PF02796">
    <property type="entry name" value="HTH_7"/>
    <property type="match status" value="1"/>
</dbReference>
<dbReference type="SUPFAM" id="SSF46689">
    <property type="entry name" value="Homeodomain-like"/>
    <property type="match status" value="1"/>
</dbReference>
<comment type="caution">
    <text evidence="2">The sequence shown here is derived from an EMBL/GenBank/DDBJ whole genome shotgun (WGS) entry which is preliminary data.</text>
</comment>
<organism evidence="2 3">
    <name type="scientific">Mucor flavus</name>
    <dbReference type="NCBI Taxonomy" id="439312"/>
    <lineage>
        <taxon>Eukaryota</taxon>
        <taxon>Fungi</taxon>
        <taxon>Fungi incertae sedis</taxon>
        <taxon>Mucoromycota</taxon>
        <taxon>Mucoromycotina</taxon>
        <taxon>Mucoromycetes</taxon>
        <taxon>Mucorales</taxon>
        <taxon>Mucorineae</taxon>
        <taxon>Mucoraceae</taxon>
        <taxon>Mucor</taxon>
    </lineage>
</organism>
<dbReference type="InterPro" id="IPR036388">
    <property type="entry name" value="WH-like_DNA-bd_sf"/>
</dbReference>
<reference evidence="2 3" key="1">
    <citation type="submission" date="2024-04" db="EMBL/GenBank/DDBJ databases">
        <title>genome sequences of Mucor flavus KT1a and Helicostylum pulchrum KT1b strains isolated from the surface of a dry-aged beef.</title>
        <authorList>
            <person name="Toyotome T."/>
            <person name="Hosono M."/>
            <person name="Torimaru M."/>
            <person name="Fukuda K."/>
            <person name="Mikami N."/>
        </authorList>
    </citation>
    <scope>NUCLEOTIDE SEQUENCE [LARGE SCALE GENOMIC DNA]</scope>
    <source>
        <strain evidence="2 3">KT1a</strain>
    </source>
</reference>
<dbReference type="InterPro" id="IPR009057">
    <property type="entry name" value="Homeodomain-like_sf"/>
</dbReference>
<sequence>MKQLSKNKKDSVISLLEKGSSLRQIEKELKVGKSTVSRIRKEAGLNNSLANGGRPNILSRTDRHYCWKSNLSRCNLNKTEENSAILNNGSFYTS</sequence>
<keyword evidence="3" id="KW-1185">Reference proteome</keyword>
<evidence type="ECO:0000313" key="3">
    <source>
        <dbReference type="Proteomes" id="UP001473302"/>
    </source>
</evidence>
<feature type="domain" description="Resolvase HTH" evidence="1">
    <location>
        <begin position="3"/>
        <end position="39"/>
    </location>
</feature>